<dbReference type="PANTHER" id="PTHR35440">
    <property type="entry name" value="TESTIS-EXPRESSED PROTEIN 36"/>
    <property type="match status" value="1"/>
</dbReference>
<protein>
    <recommendedName>
        <fullName evidence="2">Domain of unknown function with conserved HDNR motif domain-containing protein</fullName>
    </recommendedName>
</protein>
<name>A0AAV1N233_SCOSC</name>
<evidence type="ECO:0000256" key="1">
    <source>
        <dbReference type="SAM" id="Coils"/>
    </source>
</evidence>
<keyword evidence="1" id="KW-0175">Coiled coil</keyword>
<comment type="caution">
    <text evidence="3">The sequence shown here is derived from an EMBL/GenBank/DDBJ whole genome shotgun (WGS) entry which is preliminary data.</text>
</comment>
<organism evidence="3 4">
    <name type="scientific">Scomber scombrus</name>
    <name type="common">Atlantic mackerel</name>
    <name type="synonym">Scomber vernalis</name>
    <dbReference type="NCBI Taxonomy" id="13677"/>
    <lineage>
        <taxon>Eukaryota</taxon>
        <taxon>Metazoa</taxon>
        <taxon>Chordata</taxon>
        <taxon>Craniata</taxon>
        <taxon>Vertebrata</taxon>
        <taxon>Euteleostomi</taxon>
        <taxon>Actinopterygii</taxon>
        <taxon>Neopterygii</taxon>
        <taxon>Teleostei</taxon>
        <taxon>Neoteleostei</taxon>
        <taxon>Acanthomorphata</taxon>
        <taxon>Pelagiaria</taxon>
        <taxon>Scombriformes</taxon>
        <taxon>Scombridae</taxon>
        <taxon>Scomber</taxon>
    </lineage>
</organism>
<feature type="domain" description="Domain of unknown function with conserved HDNR motif" evidence="2">
    <location>
        <begin position="264"/>
        <end position="403"/>
    </location>
</feature>
<dbReference type="InterPro" id="IPR029369">
    <property type="entry name" value="HDNR"/>
</dbReference>
<feature type="coiled-coil region" evidence="1">
    <location>
        <begin position="147"/>
        <end position="202"/>
    </location>
</feature>
<accession>A0AAV1N233</accession>
<evidence type="ECO:0000313" key="4">
    <source>
        <dbReference type="Proteomes" id="UP001314229"/>
    </source>
</evidence>
<dbReference type="Proteomes" id="UP001314229">
    <property type="component" value="Unassembled WGS sequence"/>
</dbReference>
<dbReference type="Pfam" id="PF15115">
    <property type="entry name" value="HDNR"/>
    <property type="match status" value="1"/>
</dbReference>
<sequence length="434" mass="50289">MGSWKNHVRARLQHRDQTEKVPYAGVFNSLSQLEERFEIRKQILEDTQSKSVERGGVEAGKNTRLLHLQLRESEHLAEKLSQTVSDLTTVLYLKEAELQYWQSRVTRHRQEALTLAKGSKTLKVTLYEYEFTIECQSKELAALHVEQIGLKEALAQARKEKEELLQRWMEEKRMEADRLNKYNDIQERWQRLSKQLKKHLRREMVKGYDPIETGSLSGATELSPSVTHRINNATDIHQGHAEHNHVPAVAEFAHPDVPKNETRNRETYTSTGLMLTQVKSSLPQALNFERYPKWKTQQKSREYPFSDHDNKRAFKDNVIVFAEDVGRRKVLDDHRQHNSHFCLCHDGADSSTEDTSKDLMAYRTGLMVEQAVNVPTINRRFPRNHKKKSEEAALAQAGEQFMWFGRHDSDFSETLQVLAATNCPAPSRTPTLKH</sequence>
<evidence type="ECO:0000313" key="3">
    <source>
        <dbReference type="EMBL" id="CAK6953098.1"/>
    </source>
</evidence>
<dbReference type="EMBL" id="CAWUFR010000012">
    <property type="protein sequence ID" value="CAK6953098.1"/>
    <property type="molecule type" value="Genomic_DNA"/>
</dbReference>
<dbReference type="PANTHER" id="PTHR35440:SF1">
    <property type="entry name" value="TESTIS-EXPRESSED PROTEIN 36"/>
    <property type="match status" value="1"/>
</dbReference>
<keyword evidence="4" id="KW-1185">Reference proteome</keyword>
<evidence type="ECO:0000259" key="2">
    <source>
        <dbReference type="Pfam" id="PF15115"/>
    </source>
</evidence>
<dbReference type="AlphaFoldDB" id="A0AAV1N233"/>
<gene>
    <name evidence="3" type="ORF">FSCOSCO3_A021497</name>
</gene>
<proteinExistence type="predicted"/>
<reference evidence="3 4" key="1">
    <citation type="submission" date="2024-01" db="EMBL/GenBank/DDBJ databases">
        <authorList>
            <person name="Alioto T."/>
            <person name="Alioto T."/>
            <person name="Gomez Garrido J."/>
        </authorList>
    </citation>
    <scope>NUCLEOTIDE SEQUENCE [LARGE SCALE GENOMIC DNA]</scope>
</reference>